<organism evidence="2 3">
    <name type="scientific">Panagrolaimus davidi</name>
    <dbReference type="NCBI Taxonomy" id="227884"/>
    <lineage>
        <taxon>Eukaryota</taxon>
        <taxon>Metazoa</taxon>
        <taxon>Ecdysozoa</taxon>
        <taxon>Nematoda</taxon>
        <taxon>Chromadorea</taxon>
        <taxon>Rhabditida</taxon>
        <taxon>Tylenchina</taxon>
        <taxon>Panagrolaimomorpha</taxon>
        <taxon>Panagrolaimoidea</taxon>
        <taxon>Panagrolaimidae</taxon>
        <taxon>Panagrolaimus</taxon>
    </lineage>
</organism>
<dbReference type="AlphaFoldDB" id="A0A914P4H9"/>
<reference evidence="3" key="1">
    <citation type="submission" date="2022-11" db="UniProtKB">
        <authorList>
            <consortium name="WormBaseParasite"/>
        </authorList>
    </citation>
    <scope>IDENTIFICATION</scope>
</reference>
<sequence length="250" mass="28316">MFEIPRQQDAERNINEPEVMQFKSSQKLLDSNQSTPKKKSQLSQNPLVSTPQRGSSIDQKEVSEFSESMNQSRVSNPFHSMPSQMELNKILQTPPTTKPVSNFEWSLEQQARIRPAVFDSDFNYVSPMNSEFDMKNDTFWSNQIIAPSPVHQPRNFNIIPMVSTSTQTDVSIPIDFNLAAILPSFQEISNRSFSFDLSSSSDQSSNQNDISDGTDFGERQRCDLDDDELPTNFLDDLQISPIGSVYGDDK</sequence>
<evidence type="ECO:0000313" key="3">
    <source>
        <dbReference type="WBParaSite" id="PDA_v2.g1278.t1"/>
    </source>
</evidence>
<feature type="compositionally biased region" description="Polar residues" evidence="1">
    <location>
        <begin position="22"/>
        <end position="57"/>
    </location>
</feature>
<accession>A0A914P4H9</accession>
<proteinExistence type="predicted"/>
<feature type="compositionally biased region" description="Basic and acidic residues" evidence="1">
    <location>
        <begin position="1"/>
        <end position="15"/>
    </location>
</feature>
<feature type="compositionally biased region" description="Polar residues" evidence="1">
    <location>
        <begin position="65"/>
        <end position="75"/>
    </location>
</feature>
<keyword evidence="2" id="KW-1185">Reference proteome</keyword>
<feature type="region of interest" description="Disordered" evidence="1">
    <location>
        <begin position="196"/>
        <end position="232"/>
    </location>
</feature>
<name>A0A914P4H9_9BILA</name>
<dbReference type="WBParaSite" id="PDA_v2.g1278.t1">
    <property type="protein sequence ID" value="PDA_v2.g1278.t1"/>
    <property type="gene ID" value="PDA_v2.g1278"/>
</dbReference>
<feature type="compositionally biased region" description="Low complexity" evidence="1">
    <location>
        <begin position="196"/>
        <end position="211"/>
    </location>
</feature>
<evidence type="ECO:0000313" key="2">
    <source>
        <dbReference type="Proteomes" id="UP000887578"/>
    </source>
</evidence>
<protein>
    <submittedName>
        <fullName evidence="3">Uncharacterized protein</fullName>
    </submittedName>
</protein>
<dbReference type="Proteomes" id="UP000887578">
    <property type="component" value="Unplaced"/>
</dbReference>
<evidence type="ECO:0000256" key="1">
    <source>
        <dbReference type="SAM" id="MobiDB-lite"/>
    </source>
</evidence>
<feature type="region of interest" description="Disordered" evidence="1">
    <location>
        <begin position="1"/>
        <end position="75"/>
    </location>
</feature>